<proteinExistence type="predicted"/>
<gene>
    <name evidence="1" type="ORF">GCM10011391_33000</name>
</gene>
<dbReference type="EMBL" id="BMIR01000019">
    <property type="protein sequence ID" value="GGE51615.1"/>
    <property type="molecule type" value="Genomic_DNA"/>
</dbReference>
<sequence length="83" mass="9530">MRDSVPGRSLSEEEWQASSRLRTAKVLPIFPFPQALISHHESAAPEEHTILECSESRALRSHPLEQAMKPLPYLMMLYIKDKD</sequence>
<dbReference type="Proteomes" id="UP000628775">
    <property type="component" value="Unassembled WGS sequence"/>
</dbReference>
<evidence type="ECO:0000313" key="1">
    <source>
        <dbReference type="EMBL" id="GGE51615.1"/>
    </source>
</evidence>
<comment type="caution">
    <text evidence="1">The sequence shown here is derived from an EMBL/GenBank/DDBJ whole genome shotgun (WGS) entry which is preliminary data.</text>
</comment>
<reference evidence="1" key="2">
    <citation type="submission" date="2020-09" db="EMBL/GenBank/DDBJ databases">
        <authorList>
            <person name="Sun Q."/>
            <person name="Zhou Y."/>
        </authorList>
    </citation>
    <scope>NUCLEOTIDE SEQUENCE</scope>
    <source>
        <strain evidence="1">CGMCC 1.15371</strain>
    </source>
</reference>
<keyword evidence="2" id="KW-1185">Reference proteome</keyword>
<name>A0A8J2YLW5_9BACL</name>
<accession>A0A8J2YLW5</accession>
<organism evidence="1 2">
    <name type="scientific">Pullulanibacillus camelliae</name>
    <dbReference type="NCBI Taxonomy" id="1707096"/>
    <lineage>
        <taxon>Bacteria</taxon>
        <taxon>Bacillati</taxon>
        <taxon>Bacillota</taxon>
        <taxon>Bacilli</taxon>
        <taxon>Bacillales</taxon>
        <taxon>Sporolactobacillaceae</taxon>
        <taxon>Pullulanibacillus</taxon>
    </lineage>
</organism>
<dbReference type="AlphaFoldDB" id="A0A8J2YLW5"/>
<evidence type="ECO:0000313" key="2">
    <source>
        <dbReference type="Proteomes" id="UP000628775"/>
    </source>
</evidence>
<protein>
    <submittedName>
        <fullName evidence="1">Uncharacterized protein</fullName>
    </submittedName>
</protein>
<reference evidence="1" key="1">
    <citation type="journal article" date="2014" name="Int. J. Syst. Evol. Microbiol.">
        <title>Complete genome sequence of Corynebacterium casei LMG S-19264T (=DSM 44701T), isolated from a smear-ripened cheese.</title>
        <authorList>
            <consortium name="US DOE Joint Genome Institute (JGI-PGF)"/>
            <person name="Walter F."/>
            <person name="Albersmeier A."/>
            <person name="Kalinowski J."/>
            <person name="Ruckert C."/>
        </authorList>
    </citation>
    <scope>NUCLEOTIDE SEQUENCE</scope>
    <source>
        <strain evidence="1">CGMCC 1.15371</strain>
    </source>
</reference>